<dbReference type="Pfam" id="PF18962">
    <property type="entry name" value="Por_Secre_tail"/>
    <property type="match status" value="1"/>
</dbReference>
<dbReference type="KEGG" id="aup:AsAng_0062880"/>
<organism evidence="2 3">
    <name type="scientific">Aureispira anguillae</name>
    <dbReference type="NCBI Taxonomy" id="2864201"/>
    <lineage>
        <taxon>Bacteria</taxon>
        <taxon>Pseudomonadati</taxon>
        <taxon>Bacteroidota</taxon>
        <taxon>Saprospiria</taxon>
        <taxon>Saprospirales</taxon>
        <taxon>Saprospiraceae</taxon>
        <taxon>Aureispira</taxon>
    </lineage>
</organism>
<dbReference type="AlphaFoldDB" id="A0A916DVU3"/>
<keyword evidence="3" id="KW-1185">Reference proteome</keyword>
<proteinExistence type="predicted"/>
<dbReference type="EMBL" id="AP026867">
    <property type="protein sequence ID" value="BDS15504.1"/>
    <property type="molecule type" value="Genomic_DNA"/>
</dbReference>
<feature type="domain" description="Secretion system C-terminal sorting" evidence="1">
    <location>
        <begin position="736"/>
        <end position="805"/>
    </location>
</feature>
<reference evidence="2" key="1">
    <citation type="submission" date="2022-09" db="EMBL/GenBank/DDBJ databases">
        <title>Aureispira anguillicida sp. nov., isolated from Leptocephalus of Japanese eel Anguilla japonica.</title>
        <authorList>
            <person name="Yuasa K."/>
            <person name="Mekata T."/>
            <person name="Ikunari K."/>
        </authorList>
    </citation>
    <scope>NUCLEOTIDE SEQUENCE</scope>
    <source>
        <strain evidence="2">EL160426</strain>
    </source>
</reference>
<dbReference type="RefSeq" id="WP_264790650.1">
    <property type="nucleotide sequence ID" value="NZ_AP026867.1"/>
</dbReference>
<dbReference type="InterPro" id="IPR026444">
    <property type="entry name" value="Secre_tail"/>
</dbReference>
<evidence type="ECO:0000313" key="2">
    <source>
        <dbReference type="EMBL" id="BDS15504.1"/>
    </source>
</evidence>
<gene>
    <name evidence="2" type="ORF">AsAng_0062880</name>
</gene>
<evidence type="ECO:0000259" key="1">
    <source>
        <dbReference type="Pfam" id="PF18962"/>
    </source>
</evidence>
<evidence type="ECO:0000313" key="3">
    <source>
        <dbReference type="Proteomes" id="UP001060919"/>
    </source>
</evidence>
<sequence>MYPPTLNKIIMTLHQLILCFFTLLLGIHHANATHVYGAEITYQCIGNNQYIIELELFQDCGAIAPTSSASINIASTSCAISQNISLPQTALIDITPVCPGGTSPCLTGGYGTYRVLYSDTINIVSCSDWIFSYTNCCRGASIVNLATSSSSNYVYTSLDNSSQYNNAAKFTGTGYVYAFLGQTQSYYSHAYDLDGDSLVFSLSNPLSSGAIPLSYSPGYAVSNPLGMNSPTTFDPQTGKLTFTANIQGSFIVGLQVEEYRNGVLISSANKDIYVVVFNGANNNPDFTVSNVQGGYLEDNVFHVTDPSQLSFDIVATDTTHPNDTLTFSSDIAAIGGSFTSSGTNPATASFTWPKSIPLIQEFTVSIVDNNCSPLAAGGQYFGFAIKHYDNCIPDSVQAVIAADSILSICAYDPNSLINTVSPTTTTYGTLSIDSIQNLLLYTAGSTIQVQESFWAYLSVNNGPTIDSVWVDVTTTSCVWAGDADTNKIVNHFDLLPLGLGYGQTGPIRPNAGIDYDCEPALNFVNSTPVTGTNYKHSDTNGDGLVDDNDTMAIVLNWGQIHAKNGSSSSSNAIPFYVEHETGLAGQMLQVPIMLGDSTILADSIYGIAFTINYDETMVDTNSVFVDFNTSWLGTIHSDMISVQKDFYYQGKIDVAVVRTDQTNRDGMGQIGSFNLTIKDDILKKATTQRLDLVISDVRMISNIETESAASTPPTGILVTLITPTDQLQATDHYVNVFPNPAKTKIQVQTNDQLQQLSLYNLAGQIVVANTPKQSNATLDIQNLPAGIYILKVQTAQHTSTQKVQITR</sequence>
<protein>
    <submittedName>
        <fullName evidence="2">T9SS type A sorting domain-containing protein</fullName>
    </submittedName>
</protein>
<name>A0A916DVU3_9BACT</name>
<dbReference type="NCBIfam" id="TIGR04183">
    <property type="entry name" value="Por_Secre_tail"/>
    <property type="match status" value="1"/>
</dbReference>
<accession>A0A916DVU3</accession>
<dbReference type="Proteomes" id="UP001060919">
    <property type="component" value="Chromosome"/>
</dbReference>
<dbReference type="Gene3D" id="2.60.40.680">
    <property type="match status" value="1"/>
</dbReference>